<sequence>MKISPPLLKRSSLALILTGLSIILITLTPIIISISKNALNPRITDPTTISPFSSSVMIVSSQNSDDLTQASNWFIPSNDLTSPATNSVKYFNLSFPRLKLTNVTVEINGSDLKKNAIHYPGTAFPGDYGNSVIFGHSALPQLYKQGSPLTIFNPIIKAQIGDVIQVNYDDLEYRYQITGITETTPAQIEVLAQNYDRRQMTLVTCTPLGTYWKRFVIRAEIIN</sequence>
<keyword evidence="2" id="KW-0812">Transmembrane</keyword>
<organism evidence="3 4">
    <name type="scientific">Candidatus Amesbacteria bacterium RIFOXYB1_FULL_44_23</name>
    <dbReference type="NCBI Taxonomy" id="1797263"/>
    <lineage>
        <taxon>Bacteria</taxon>
        <taxon>Candidatus Amesiibacteriota</taxon>
    </lineage>
</organism>
<evidence type="ECO:0000256" key="1">
    <source>
        <dbReference type="ARBA" id="ARBA00022801"/>
    </source>
</evidence>
<comment type="caution">
    <text evidence="3">The sequence shown here is derived from an EMBL/GenBank/DDBJ whole genome shotgun (WGS) entry which is preliminary data.</text>
</comment>
<dbReference type="AlphaFoldDB" id="A0A1F4ZXT8"/>
<feature type="transmembrane region" description="Helical" evidence="2">
    <location>
        <begin position="12"/>
        <end position="32"/>
    </location>
</feature>
<evidence type="ECO:0008006" key="5">
    <source>
        <dbReference type="Google" id="ProtNLM"/>
    </source>
</evidence>
<name>A0A1F4ZXT8_9BACT</name>
<dbReference type="InterPro" id="IPR005754">
    <property type="entry name" value="Sortase"/>
</dbReference>
<dbReference type="SUPFAM" id="SSF63817">
    <property type="entry name" value="Sortase"/>
    <property type="match status" value="1"/>
</dbReference>
<dbReference type="Pfam" id="PF04203">
    <property type="entry name" value="Sortase"/>
    <property type="match status" value="1"/>
</dbReference>
<evidence type="ECO:0000313" key="3">
    <source>
        <dbReference type="EMBL" id="OGD10234.1"/>
    </source>
</evidence>
<dbReference type="GO" id="GO:0016787">
    <property type="term" value="F:hydrolase activity"/>
    <property type="evidence" value="ECO:0007669"/>
    <property type="project" value="UniProtKB-KW"/>
</dbReference>
<dbReference type="STRING" id="1797263.A2397_02575"/>
<accession>A0A1F4ZXT8</accession>
<dbReference type="CDD" id="cd05830">
    <property type="entry name" value="Sortase_E"/>
    <property type="match status" value="1"/>
</dbReference>
<keyword evidence="1" id="KW-0378">Hydrolase</keyword>
<reference evidence="3 4" key="1">
    <citation type="journal article" date="2016" name="Nat. Commun.">
        <title>Thousands of microbial genomes shed light on interconnected biogeochemical processes in an aquifer system.</title>
        <authorList>
            <person name="Anantharaman K."/>
            <person name="Brown C.T."/>
            <person name="Hug L.A."/>
            <person name="Sharon I."/>
            <person name="Castelle C.J."/>
            <person name="Probst A.J."/>
            <person name="Thomas B.C."/>
            <person name="Singh A."/>
            <person name="Wilkins M.J."/>
            <person name="Karaoz U."/>
            <person name="Brodie E.L."/>
            <person name="Williams K.H."/>
            <person name="Hubbard S.S."/>
            <person name="Banfield J.F."/>
        </authorList>
    </citation>
    <scope>NUCLEOTIDE SEQUENCE [LARGE SCALE GENOMIC DNA]</scope>
</reference>
<dbReference type="Gene3D" id="2.40.260.10">
    <property type="entry name" value="Sortase"/>
    <property type="match status" value="1"/>
</dbReference>
<dbReference type="InterPro" id="IPR023365">
    <property type="entry name" value="Sortase_dom-sf"/>
</dbReference>
<keyword evidence="2" id="KW-1133">Transmembrane helix</keyword>
<protein>
    <recommendedName>
        <fullName evidence="5">Sortase</fullName>
    </recommendedName>
</protein>
<gene>
    <name evidence="3" type="ORF">A2397_02575</name>
</gene>
<dbReference type="NCBIfam" id="TIGR01076">
    <property type="entry name" value="sortase_fam"/>
    <property type="match status" value="1"/>
</dbReference>
<evidence type="ECO:0000313" key="4">
    <source>
        <dbReference type="Proteomes" id="UP000176424"/>
    </source>
</evidence>
<evidence type="ECO:0000256" key="2">
    <source>
        <dbReference type="SAM" id="Phobius"/>
    </source>
</evidence>
<dbReference type="InterPro" id="IPR042003">
    <property type="entry name" value="Sortase_E"/>
</dbReference>
<keyword evidence="2" id="KW-0472">Membrane</keyword>
<dbReference type="Proteomes" id="UP000176424">
    <property type="component" value="Unassembled WGS sequence"/>
</dbReference>
<proteinExistence type="predicted"/>
<dbReference type="EMBL" id="MEXR01000009">
    <property type="protein sequence ID" value="OGD10234.1"/>
    <property type="molecule type" value="Genomic_DNA"/>
</dbReference>